<dbReference type="Proteomes" id="UP000296049">
    <property type="component" value="Unassembled WGS sequence"/>
</dbReference>
<evidence type="ECO:0000313" key="1">
    <source>
        <dbReference type="EMBL" id="EOB00428.1"/>
    </source>
</evidence>
<keyword evidence="2" id="KW-1185">Reference proteome</keyword>
<evidence type="ECO:0000313" key="2">
    <source>
        <dbReference type="Proteomes" id="UP000296049"/>
    </source>
</evidence>
<accession>R0LJ84</accession>
<dbReference type="AlphaFoldDB" id="R0LJ84"/>
<organism evidence="1 2">
    <name type="scientific">Anas platyrhynchos</name>
    <name type="common">Mallard</name>
    <name type="synonym">Anas boschas</name>
    <dbReference type="NCBI Taxonomy" id="8839"/>
    <lineage>
        <taxon>Eukaryota</taxon>
        <taxon>Metazoa</taxon>
        <taxon>Chordata</taxon>
        <taxon>Craniata</taxon>
        <taxon>Vertebrata</taxon>
        <taxon>Euteleostomi</taxon>
        <taxon>Archelosauria</taxon>
        <taxon>Archosauria</taxon>
        <taxon>Dinosauria</taxon>
        <taxon>Saurischia</taxon>
        <taxon>Theropoda</taxon>
        <taxon>Coelurosauria</taxon>
        <taxon>Aves</taxon>
        <taxon>Neognathae</taxon>
        <taxon>Galloanserae</taxon>
        <taxon>Anseriformes</taxon>
        <taxon>Anatidae</taxon>
        <taxon>Anatinae</taxon>
        <taxon>Anas</taxon>
    </lineage>
</organism>
<dbReference type="EMBL" id="KB743197">
    <property type="protein sequence ID" value="EOB00428.1"/>
    <property type="molecule type" value="Genomic_DNA"/>
</dbReference>
<sequence>MVVRCWNMDCPCQILVKDTGFSRALNPENIQGLFEPVSQKNCQAERVADHSFLSDDDTTCTWSGAVHRAPKTCTANMRATAQLSLSFSQEKLRYTGGASMRVDGNGGDNVEHPVLSLFHSLDSATPCQLLGKGSAQDHKIYFTTAGQGNIQCLGGNNICAWNPGRLARPPQQGRGALSQRALLGFALAEVQRFCDLPNVVESKSHPTPVKIALSVLVLPRKGITGGESRHYGLKKRQTAVSVTNQSVHHPDSHQPQTLKIADEGDGQEVDDLVIVKNSVSGFVNGILVNAQLMRSGRHKIWKTTFQILLCCRLRVREHTGIRNCRVKQMVPREDFKGFLDAERGSKAGEGYKGTEEESIQGSFSLKLVHDQSHALNIHKLWLTLLRLYPESSQVCDKEESSIAASSQPCRRQEGDTSYNGRNPSEVYETWFDVRDQMLRHLHCIGSSSQGDSSTIDMSTRDYCSGSSSTFSPWLEILTLTPLPKRLPWRPLEAHKHPVHLAVIVLVEKENFITTFGCWFKHMSGPSKSVSMIIISVDYKSEKNAFSDQNGCGNKEPKADLVMLILKGSPIPGIGFELPRQVTLINSISSEGWECASQDTSKKYFQVQTSLGALILRIS</sequence>
<gene>
    <name evidence="1" type="ORF">Anapl_00776</name>
</gene>
<protein>
    <submittedName>
        <fullName evidence="1">Uncharacterized protein</fullName>
    </submittedName>
</protein>
<name>R0LJ84_ANAPL</name>
<reference evidence="2" key="1">
    <citation type="journal article" date="2013" name="Nat. Genet.">
        <title>The duck genome and transcriptome provide insight into an avian influenza virus reservoir species.</title>
        <authorList>
            <person name="Huang Y."/>
            <person name="Li Y."/>
            <person name="Burt D.W."/>
            <person name="Chen H."/>
            <person name="Zhang Y."/>
            <person name="Qian W."/>
            <person name="Kim H."/>
            <person name="Gan S."/>
            <person name="Zhao Y."/>
            <person name="Li J."/>
            <person name="Yi K."/>
            <person name="Feng H."/>
            <person name="Zhu P."/>
            <person name="Li B."/>
            <person name="Liu Q."/>
            <person name="Fairley S."/>
            <person name="Magor K.E."/>
            <person name="Du Z."/>
            <person name="Hu X."/>
            <person name="Goodman L."/>
            <person name="Tafer H."/>
            <person name="Vignal A."/>
            <person name="Lee T."/>
            <person name="Kim K.W."/>
            <person name="Sheng Z."/>
            <person name="An Y."/>
            <person name="Searle S."/>
            <person name="Herrero J."/>
            <person name="Groenen M.A."/>
            <person name="Crooijmans R.P."/>
            <person name="Faraut T."/>
            <person name="Cai Q."/>
            <person name="Webster R.G."/>
            <person name="Aldridge J.R."/>
            <person name="Warren W.C."/>
            <person name="Bartschat S."/>
            <person name="Kehr S."/>
            <person name="Marz M."/>
            <person name="Stadler P.F."/>
            <person name="Smith J."/>
            <person name="Kraus R.H."/>
            <person name="Zhao Y."/>
            <person name="Ren L."/>
            <person name="Fei J."/>
            <person name="Morisson M."/>
            <person name="Kaiser P."/>
            <person name="Griffin D.K."/>
            <person name="Rao M."/>
            <person name="Pitel F."/>
            <person name="Wang J."/>
            <person name="Li N."/>
        </authorList>
    </citation>
    <scope>NUCLEOTIDE SEQUENCE [LARGE SCALE GENOMIC DNA]</scope>
</reference>
<proteinExistence type="predicted"/>